<dbReference type="NCBIfam" id="TIGR01728">
    <property type="entry name" value="SsuA_fam"/>
    <property type="match status" value="1"/>
</dbReference>
<organism evidence="6 7">
    <name type="scientific">Ideonella livida</name>
    <dbReference type="NCBI Taxonomy" id="2707176"/>
    <lineage>
        <taxon>Bacteria</taxon>
        <taxon>Pseudomonadati</taxon>
        <taxon>Pseudomonadota</taxon>
        <taxon>Betaproteobacteria</taxon>
        <taxon>Burkholderiales</taxon>
        <taxon>Sphaerotilaceae</taxon>
        <taxon>Ideonella</taxon>
    </lineage>
</organism>
<evidence type="ECO:0000256" key="1">
    <source>
        <dbReference type="ARBA" id="ARBA00004418"/>
    </source>
</evidence>
<accession>A0A7C9TN24</accession>
<dbReference type="Proteomes" id="UP000484255">
    <property type="component" value="Unassembled WGS sequence"/>
</dbReference>
<keyword evidence="3" id="KW-0813">Transport</keyword>
<dbReference type="SUPFAM" id="SSF53850">
    <property type="entry name" value="Periplasmic binding protein-like II"/>
    <property type="match status" value="1"/>
</dbReference>
<gene>
    <name evidence="6" type="ORF">G3A44_21665</name>
</gene>
<dbReference type="GO" id="GO:0042597">
    <property type="term" value="C:periplasmic space"/>
    <property type="evidence" value="ECO:0007669"/>
    <property type="project" value="UniProtKB-SubCell"/>
</dbReference>
<evidence type="ECO:0000256" key="2">
    <source>
        <dbReference type="ARBA" id="ARBA00010742"/>
    </source>
</evidence>
<dbReference type="GO" id="GO:0016020">
    <property type="term" value="C:membrane"/>
    <property type="evidence" value="ECO:0007669"/>
    <property type="project" value="InterPro"/>
</dbReference>
<protein>
    <submittedName>
        <fullName evidence="6">Aliphatic sulfonate ABC transporter substrate-binding protein</fullName>
    </submittedName>
</protein>
<dbReference type="Pfam" id="PF09084">
    <property type="entry name" value="NMT1"/>
    <property type="match status" value="1"/>
</dbReference>
<dbReference type="RefSeq" id="WP_163459829.1">
    <property type="nucleotide sequence ID" value="NZ_JAAGOH010000048.1"/>
</dbReference>
<dbReference type="InterPro" id="IPR015168">
    <property type="entry name" value="SsuA/THI5"/>
</dbReference>
<evidence type="ECO:0000256" key="3">
    <source>
        <dbReference type="ARBA" id="ARBA00022448"/>
    </source>
</evidence>
<dbReference type="Gene3D" id="3.40.190.10">
    <property type="entry name" value="Periplasmic binding protein-like II"/>
    <property type="match status" value="2"/>
</dbReference>
<name>A0A7C9TN24_9BURK</name>
<dbReference type="GO" id="GO:0042626">
    <property type="term" value="F:ATPase-coupled transmembrane transporter activity"/>
    <property type="evidence" value="ECO:0007669"/>
    <property type="project" value="InterPro"/>
</dbReference>
<sequence>MTSETLSDGLLRRRHLLVAGSTLALSSLELAGAAHAQTAKPLPVRIGYIGDFNGSSLVAVANKLGLWAKHGLAAELKAFTNGPLQVQALGAKDLDFGYIGPGALWLPITGRAKVIAVGNVGFADRVIGQPGIKTLADLKGKTVAVPEGTSGDMLLRLALQKAKLQPTDIKRLTMDPATIVTAFGSGQVDAASLWYPLIGTIKKRLPALTELFSSKELYPAYTFPTAYIARNDVVEGDPRLVEAMTRVIKEALDWRAANLKEAVALTAALLKAPAEVLEDEVALCRYPTSEELSRLTRDGTVGGWLKGMNTLFKDMGRVPEVVSPDSYYLGARFADTKI</sequence>
<evidence type="ECO:0000256" key="4">
    <source>
        <dbReference type="ARBA" id="ARBA00022729"/>
    </source>
</evidence>
<comment type="subcellular location">
    <subcellularLocation>
        <location evidence="1">Periplasm</location>
    </subcellularLocation>
</comment>
<dbReference type="AlphaFoldDB" id="A0A7C9TN24"/>
<dbReference type="EMBL" id="JAAGOH010000048">
    <property type="protein sequence ID" value="NDY93802.1"/>
    <property type="molecule type" value="Genomic_DNA"/>
</dbReference>
<keyword evidence="7" id="KW-1185">Reference proteome</keyword>
<evidence type="ECO:0000259" key="5">
    <source>
        <dbReference type="SMART" id="SM00062"/>
    </source>
</evidence>
<reference evidence="6 7" key="1">
    <citation type="submission" date="2020-02" db="EMBL/GenBank/DDBJ databases">
        <title>Ideonella bacterium strain TBM-1.</title>
        <authorList>
            <person name="Chen W.-M."/>
        </authorList>
    </citation>
    <scope>NUCLEOTIDE SEQUENCE [LARGE SCALE GENOMIC DNA]</scope>
    <source>
        <strain evidence="6 7">TBM-1</strain>
    </source>
</reference>
<evidence type="ECO:0000313" key="7">
    <source>
        <dbReference type="Proteomes" id="UP000484255"/>
    </source>
</evidence>
<evidence type="ECO:0000313" key="6">
    <source>
        <dbReference type="EMBL" id="NDY93802.1"/>
    </source>
</evidence>
<dbReference type="PANTHER" id="PTHR30024">
    <property type="entry name" value="ALIPHATIC SULFONATES-BINDING PROTEIN-RELATED"/>
    <property type="match status" value="1"/>
</dbReference>
<comment type="similarity">
    <text evidence="2">Belongs to the bacterial solute-binding protein SsuA/TauA family.</text>
</comment>
<feature type="domain" description="Solute-binding protein family 3/N-terminal" evidence="5">
    <location>
        <begin position="43"/>
        <end position="258"/>
    </location>
</feature>
<dbReference type="SMART" id="SM00062">
    <property type="entry name" value="PBPb"/>
    <property type="match status" value="1"/>
</dbReference>
<comment type="caution">
    <text evidence="6">The sequence shown here is derived from an EMBL/GenBank/DDBJ whole genome shotgun (WGS) entry which is preliminary data.</text>
</comment>
<dbReference type="PANTHER" id="PTHR30024:SF47">
    <property type="entry name" value="TAURINE-BINDING PERIPLASMIC PROTEIN"/>
    <property type="match status" value="1"/>
</dbReference>
<dbReference type="InterPro" id="IPR001638">
    <property type="entry name" value="Solute-binding_3/MltF_N"/>
</dbReference>
<keyword evidence="4" id="KW-0732">Signal</keyword>
<dbReference type="InterPro" id="IPR010067">
    <property type="entry name" value="ABC_SsuA_sub-bd"/>
</dbReference>
<proteinExistence type="inferred from homology"/>